<dbReference type="Proteomes" id="UP001500956">
    <property type="component" value="Unassembled WGS sequence"/>
</dbReference>
<dbReference type="PROSITE" id="PS51257">
    <property type="entry name" value="PROKAR_LIPOPROTEIN"/>
    <property type="match status" value="1"/>
</dbReference>
<evidence type="ECO:0000256" key="4">
    <source>
        <dbReference type="SAM" id="SignalP"/>
    </source>
</evidence>
<keyword evidence="7" id="KW-1185">Reference proteome</keyword>
<evidence type="ECO:0000313" key="6">
    <source>
        <dbReference type="EMBL" id="GAA4718048.1"/>
    </source>
</evidence>
<reference evidence="7" key="1">
    <citation type="journal article" date="2019" name="Int. J. Syst. Evol. Microbiol.">
        <title>The Global Catalogue of Microorganisms (GCM) 10K type strain sequencing project: providing services to taxonomists for standard genome sequencing and annotation.</title>
        <authorList>
            <consortium name="The Broad Institute Genomics Platform"/>
            <consortium name="The Broad Institute Genome Sequencing Center for Infectious Disease"/>
            <person name="Wu L."/>
            <person name="Ma J."/>
        </authorList>
    </citation>
    <scope>NUCLEOTIDE SEQUENCE [LARGE SCALE GENOMIC DNA]</scope>
    <source>
        <strain evidence="7">JCM 18063</strain>
    </source>
</reference>
<keyword evidence="3" id="KW-0472">Membrane</keyword>
<comment type="caution">
    <text evidence="6">The sequence shown here is derived from an EMBL/GenBank/DDBJ whole genome shotgun (WGS) entry which is preliminary data.</text>
</comment>
<dbReference type="RefSeq" id="WP_172151658.1">
    <property type="nucleotide sequence ID" value="NZ_BAABID010000003.1"/>
</dbReference>
<sequence>MPHRSLPRRAAAAVTALTLALGLAACTGSGAGDAADVGTADTAVSDEAGGAASAIAEEAGADGAAGDETVVDREIVVTGFVELTSPDPAASADELVRMVEQAGGRVEQLTEEPTTPDRPGSASAIFRLPAERTTSAVEAFGDVAAVERVELSEDDVTSRGQNLDARISALTTSTDRLTELMGSAGSTEDLLEVERELAQRQAELDSLTAQREALSDQVAMSTIHVSITARTAPVTAPSSGFVDGLATGWSALTATVGTVVLALGVLLPWLAIAAAGYVAYRLVRRRRTEQAPPAGGPGEGGGTDDDGTPDSSPDPAPHDPEREPQLVR</sequence>
<evidence type="ECO:0000256" key="3">
    <source>
        <dbReference type="SAM" id="Phobius"/>
    </source>
</evidence>
<keyword evidence="1" id="KW-0175">Coiled coil</keyword>
<keyword evidence="3" id="KW-1133">Transmembrane helix</keyword>
<evidence type="ECO:0000313" key="7">
    <source>
        <dbReference type="Proteomes" id="UP001500956"/>
    </source>
</evidence>
<protein>
    <recommendedName>
        <fullName evidence="5">DUF4349 domain-containing protein</fullName>
    </recommendedName>
</protein>
<feature type="chain" id="PRO_5045825482" description="DUF4349 domain-containing protein" evidence="4">
    <location>
        <begin position="35"/>
        <end position="328"/>
    </location>
</feature>
<proteinExistence type="predicted"/>
<feature type="coiled-coil region" evidence="1">
    <location>
        <begin position="190"/>
        <end position="217"/>
    </location>
</feature>
<evidence type="ECO:0000256" key="2">
    <source>
        <dbReference type="SAM" id="MobiDB-lite"/>
    </source>
</evidence>
<evidence type="ECO:0000256" key="1">
    <source>
        <dbReference type="SAM" id="Coils"/>
    </source>
</evidence>
<dbReference type="Pfam" id="PF14257">
    <property type="entry name" value="DUF4349"/>
    <property type="match status" value="1"/>
</dbReference>
<feature type="transmembrane region" description="Helical" evidence="3">
    <location>
        <begin position="259"/>
        <end position="280"/>
    </location>
</feature>
<keyword evidence="3" id="KW-0812">Transmembrane</keyword>
<name>A0ABP8XYN9_9MICO</name>
<dbReference type="EMBL" id="BAABID010000003">
    <property type="protein sequence ID" value="GAA4718048.1"/>
    <property type="molecule type" value="Genomic_DNA"/>
</dbReference>
<accession>A0ABP8XYN9</accession>
<feature type="signal peptide" evidence="4">
    <location>
        <begin position="1"/>
        <end position="34"/>
    </location>
</feature>
<feature type="compositionally biased region" description="Basic and acidic residues" evidence="2">
    <location>
        <begin position="316"/>
        <end position="328"/>
    </location>
</feature>
<feature type="domain" description="DUF4349" evidence="5">
    <location>
        <begin position="73"/>
        <end position="281"/>
    </location>
</feature>
<feature type="region of interest" description="Disordered" evidence="2">
    <location>
        <begin position="288"/>
        <end position="328"/>
    </location>
</feature>
<evidence type="ECO:0000259" key="5">
    <source>
        <dbReference type="Pfam" id="PF14257"/>
    </source>
</evidence>
<gene>
    <name evidence="6" type="ORF">GCM10023216_02910</name>
</gene>
<dbReference type="InterPro" id="IPR025645">
    <property type="entry name" value="DUF4349"/>
</dbReference>
<organism evidence="6 7">
    <name type="scientific">Isoptericola chiayiensis</name>
    <dbReference type="NCBI Taxonomy" id="579446"/>
    <lineage>
        <taxon>Bacteria</taxon>
        <taxon>Bacillati</taxon>
        <taxon>Actinomycetota</taxon>
        <taxon>Actinomycetes</taxon>
        <taxon>Micrococcales</taxon>
        <taxon>Promicromonosporaceae</taxon>
        <taxon>Isoptericola</taxon>
    </lineage>
</organism>
<keyword evidence="4" id="KW-0732">Signal</keyword>